<reference evidence="3" key="1">
    <citation type="submission" date="2020-05" db="EMBL/GenBank/DDBJ databases">
        <title>Phylogenomic resolution of chytrid fungi.</title>
        <authorList>
            <person name="Stajich J.E."/>
            <person name="Amses K."/>
            <person name="Simmons R."/>
            <person name="Seto K."/>
            <person name="Myers J."/>
            <person name="Bonds A."/>
            <person name="Quandt C.A."/>
            <person name="Barry K."/>
            <person name="Liu P."/>
            <person name="Grigoriev I."/>
            <person name="Longcore J.E."/>
            <person name="James T.Y."/>
        </authorList>
    </citation>
    <scope>NUCLEOTIDE SEQUENCE</scope>
    <source>
        <strain evidence="3">JEL0318</strain>
    </source>
</reference>
<keyword evidence="4" id="KW-1185">Reference proteome</keyword>
<dbReference type="Gene3D" id="3.60.15.10">
    <property type="entry name" value="Ribonuclease Z/Hydroxyacylglutathione hydrolase-like"/>
    <property type="match status" value="1"/>
</dbReference>
<sequence length="303" mass="33468">MSRPTFFNKAANSNDCNVYGFFEKSTSTWTYLVSDDETREAFIIDSVLDYDPISSRISTDTADGLLDFVKEQNLKVTRILETHAHADHLTAAQYLKRRLGGNVPVGIGKHITKVQATFKSTYGLHPFATDGSQFDTLFSDGDEVKLGSLKSQVLHLPGHTPDHVGYLIGESVFTGDSIFMPDVGSARSDFPGGSATDLFASANRLLALPPHYRLYVGHDYPPTERQETGYATVAEQREMNKHLKSGTGENEFVEWRAERDATLASPRLLHASLQVNLRAGALPDADEEGRIFFKLPVRVPAGF</sequence>
<dbReference type="GO" id="GO:0070813">
    <property type="term" value="P:hydrogen sulfide metabolic process"/>
    <property type="evidence" value="ECO:0007669"/>
    <property type="project" value="TreeGrafter"/>
</dbReference>
<feature type="domain" description="Metallo-beta-lactamase" evidence="2">
    <location>
        <begin position="27"/>
        <end position="218"/>
    </location>
</feature>
<evidence type="ECO:0000313" key="4">
    <source>
        <dbReference type="Proteomes" id="UP001212841"/>
    </source>
</evidence>
<dbReference type="InterPro" id="IPR036866">
    <property type="entry name" value="RibonucZ/Hydroxyglut_hydro"/>
</dbReference>
<gene>
    <name evidence="3" type="ORF">HK097_008393</name>
</gene>
<dbReference type="SMART" id="SM00849">
    <property type="entry name" value="Lactamase_B"/>
    <property type="match status" value="1"/>
</dbReference>
<dbReference type="InterPro" id="IPR051682">
    <property type="entry name" value="Mito_Persulfide_Diox"/>
</dbReference>
<evidence type="ECO:0000259" key="2">
    <source>
        <dbReference type="SMART" id="SM00849"/>
    </source>
</evidence>
<dbReference type="SUPFAM" id="SSF56281">
    <property type="entry name" value="Metallo-hydrolase/oxidoreductase"/>
    <property type="match status" value="1"/>
</dbReference>
<dbReference type="PANTHER" id="PTHR43084:SF1">
    <property type="entry name" value="PERSULFIDE DIOXYGENASE ETHE1, MITOCHONDRIAL"/>
    <property type="match status" value="1"/>
</dbReference>
<dbReference type="GO" id="GO:0006749">
    <property type="term" value="P:glutathione metabolic process"/>
    <property type="evidence" value="ECO:0007669"/>
    <property type="project" value="InterPro"/>
</dbReference>
<dbReference type="PANTHER" id="PTHR43084">
    <property type="entry name" value="PERSULFIDE DIOXYGENASE ETHE1"/>
    <property type="match status" value="1"/>
</dbReference>
<protein>
    <recommendedName>
        <fullName evidence="2">Metallo-beta-lactamase domain-containing protein</fullName>
    </recommendedName>
</protein>
<keyword evidence="1" id="KW-0479">Metal-binding</keyword>
<dbReference type="InterPro" id="IPR044528">
    <property type="entry name" value="POD-like_MBL-fold"/>
</dbReference>
<evidence type="ECO:0000256" key="1">
    <source>
        <dbReference type="ARBA" id="ARBA00022723"/>
    </source>
</evidence>
<dbReference type="CDD" id="cd07724">
    <property type="entry name" value="POD-like_MBL-fold"/>
    <property type="match status" value="1"/>
</dbReference>
<dbReference type="GO" id="GO:0050313">
    <property type="term" value="F:sulfur dioxygenase activity"/>
    <property type="evidence" value="ECO:0007669"/>
    <property type="project" value="InterPro"/>
</dbReference>
<proteinExistence type="predicted"/>
<accession>A0AAD5SCG0</accession>
<dbReference type="EMBL" id="JADGJD010000493">
    <property type="protein sequence ID" value="KAJ3050614.1"/>
    <property type="molecule type" value="Genomic_DNA"/>
</dbReference>
<organism evidence="3 4">
    <name type="scientific">Rhizophlyctis rosea</name>
    <dbReference type="NCBI Taxonomy" id="64517"/>
    <lineage>
        <taxon>Eukaryota</taxon>
        <taxon>Fungi</taxon>
        <taxon>Fungi incertae sedis</taxon>
        <taxon>Chytridiomycota</taxon>
        <taxon>Chytridiomycota incertae sedis</taxon>
        <taxon>Chytridiomycetes</taxon>
        <taxon>Rhizophlyctidales</taxon>
        <taxon>Rhizophlyctidaceae</taxon>
        <taxon>Rhizophlyctis</taxon>
    </lineage>
</organism>
<evidence type="ECO:0000313" key="3">
    <source>
        <dbReference type="EMBL" id="KAJ3050614.1"/>
    </source>
</evidence>
<dbReference type="GO" id="GO:0046872">
    <property type="term" value="F:metal ion binding"/>
    <property type="evidence" value="ECO:0007669"/>
    <property type="project" value="UniProtKB-KW"/>
</dbReference>
<dbReference type="InterPro" id="IPR001279">
    <property type="entry name" value="Metallo-B-lactamas"/>
</dbReference>
<name>A0AAD5SCG0_9FUNG</name>
<comment type="caution">
    <text evidence="3">The sequence shown here is derived from an EMBL/GenBank/DDBJ whole genome shotgun (WGS) entry which is preliminary data.</text>
</comment>
<dbReference type="Pfam" id="PF00753">
    <property type="entry name" value="Lactamase_B"/>
    <property type="match status" value="1"/>
</dbReference>
<dbReference type="AlphaFoldDB" id="A0AAD5SCG0"/>
<dbReference type="Proteomes" id="UP001212841">
    <property type="component" value="Unassembled WGS sequence"/>
</dbReference>